<feature type="transmembrane region" description="Helical" evidence="1">
    <location>
        <begin position="6"/>
        <end position="23"/>
    </location>
</feature>
<keyword evidence="1" id="KW-0472">Membrane</keyword>
<dbReference type="AlphaFoldDB" id="A0A383F8U4"/>
<dbReference type="EMBL" id="UINC01232035">
    <property type="protein sequence ID" value="SVE64828.1"/>
    <property type="molecule type" value="Genomic_DNA"/>
</dbReference>
<gene>
    <name evidence="2" type="ORF">METZ01_LOCUS517682</name>
</gene>
<accession>A0A383F8U4</accession>
<keyword evidence="1" id="KW-0812">Transmembrane</keyword>
<sequence>MPIVLLRWITIIAIAIIFCTTFLKGQTYTVGDTIGNFNLEICENGEGTWDYHIDGLHNVTWINLFTSW</sequence>
<proteinExistence type="predicted"/>
<name>A0A383F8U4_9ZZZZ</name>
<organism evidence="2">
    <name type="scientific">marine metagenome</name>
    <dbReference type="NCBI Taxonomy" id="408172"/>
    <lineage>
        <taxon>unclassified sequences</taxon>
        <taxon>metagenomes</taxon>
        <taxon>ecological metagenomes</taxon>
    </lineage>
</organism>
<reference evidence="2" key="1">
    <citation type="submission" date="2018-05" db="EMBL/GenBank/DDBJ databases">
        <authorList>
            <person name="Lanie J.A."/>
            <person name="Ng W.-L."/>
            <person name="Kazmierczak K.M."/>
            <person name="Andrzejewski T.M."/>
            <person name="Davidsen T.M."/>
            <person name="Wayne K.J."/>
            <person name="Tettelin H."/>
            <person name="Glass J.I."/>
            <person name="Rusch D."/>
            <person name="Podicherti R."/>
            <person name="Tsui H.-C.T."/>
            <person name="Winkler M.E."/>
        </authorList>
    </citation>
    <scope>NUCLEOTIDE SEQUENCE</scope>
</reference>
<protein>
    <submittedName>
        <fullName evidence="2">Uncharacterized protein</fullName>
    </submittedName>
</protein>
<keyword evidence="1" id="KW-1133">Transmembrane helix</keyword>
<evidence type="ECO:0000313" key="2">
    <source>
        <dbReference type="EMBL" id="SVE64828.1"/>
    </source>
</evidence>
<evidence type="ECO:0000256" key="1">
    <source>
        <dbReference type="SAM" id="Phobius"/>
    </source>
</evidence>